<dbReference type="NCBIfam" id="TIGR02595">
    <property type="entry name" value="PEP_CTERM"/>
    <property type="match status" value="1"/>
</dbReference>
<keyword evidence="5" id="KW-1185">Reference proteome</keyword>
<proteinExistence type="predicted"/>
<evidence type="ECO:0000259" key="3">
    <source>
        <dbReference type="Pfam" id="PF07589"/>
    </source>
</evidence>
<feature type="signal peptide" evidence="2">
    <location>
        <begin position="1"/>
        <end position="20"/>
    </location>
</feature>
<dbReference type="EMBL" id="PEOG01000034">
    <property type="protein sequence ID" value="PIM52610.1"/>
    <property type="molecule type" value="Genomic_DNA"/>
</dbReference>
<name>A0A2G9C839_9BURK</name>
<dbReference type="RefSeq" id="WP_099862196.1">
    <property type="nucleotide sequence ID" value="NZ_PEOG01000034.1"/>
</dbReference>
<protein>
    <recommendedName>
        <fullName evidence="3">Ice-binding protein C-terminal domain-containing protein</fullName>
    </recommendedName>
</protein>
<evidence type="ECO:0000256" key="2">
    <source>
        <dbReference type="SAM" id="SignalP"/>
    </source>
</evidence>
<sequence length="239" mass="24990">MNLKSILLAAGLLLTGAAQADTVALWGYHADANGKFSTKPTYTDHGGAYFSTLGTVTTTFAGQSGSSDTTPGSQALNSSGYAAQGTGNRTTGVQFSVDTSGFQDIVLSFDQRNSGTASAWTALLYTIDGENWVEATTFRMVRDSVFVKGLGFDFSDIAGVDDNANFAVQLVSMFAPNTTNYVGTSSNYGTAGTIRYDMVQFAGTLIPEVVPEVPEPASIALTLAALGAMGAVVRRRKQA</sequence>
<feature type="chain" id="PRO_5013681491" description="Ice-binding protein C-terminal domain-containing protein" evidence="2">
    <location>
        <begin position="21"/>
        <end position="239"/>
    </location>
</feature>
<evidence type="ECO:0000313" key="4">
    <source>
        <dbReference type="EMBL" id="PIM52610.1"/>
    </source>
</evidence>
<organism evidence="4 5">
    <name type="scientific">Roseateles chitinivorans</name>
    <dbReference type="NCBI Taxonomy" id="2917965"/>
    <lineage>
        <taxon>Bacteria</taxon>
        <taxon>Pseudomonadati</taxon>
        <taxon>Pseudomonadota</taxon>
        <taxon>Betaproteobacteria</taxon>
        <taxon>Burkholderiales</taxon>
        <taxon>Sphaerotilaceae</taxon>
        <taxon>Roseateles</taxon>
    </lineage>
</organism>
<reference evidence="4 5" key="1">
    <citation type="submission" date="2017-11" db="EMBL/GenBank/DDBJ databases">
        <title>Draft genome sequence of Mitsuaria sp. HWN-4.</title>
        <authorList>
            <person name="Gundlapally S.R."/>
        </authorList>
    </citation>
    <scope>NUCLEOTIDE SEQUENCE [LARGE SCALE GENOMIC DNA]</scope>
    <source>
        <strain evidence="4 5">HWN-4</strain>
    </source>
</reference>
<evidence type="ECO:0000313" key="5">
    <source>
        <dbReference type="Proteomes" id="UP000231501"/>
    </source>
</evidence>
<feature type="region of interest" description="Disordered" evidence="1">
    <location>
        <begin position="62"/>
        <end position="83"/>
    </location>
</feature>
<dbReference type="Pfam" id="PF07589">
    <property type="entry name" value="PEP-CTERM"/>
    <property type="match status" value="1"/>
</dbReference>
<dbReference type="AlphaFoldDB" id="A0A2G9C839"/>
<dbReference type="OrthoDB" id="9153466at2"/>
<gene>
    <name evidence="4" type="ORF">CS062_13735</name>
</gene>
<dbReference type="InterPro" id="IPR013424">
    <property type="entry name" value="Ice-binding_C"/>
</dbReference>
<keyword evidence="2" id="KW-0732">Signal</keyword>
<evidence type="ECO:0000256" key="1">
    <source>
        <dbReference type="SAM" id="MobiDB-lite"/>
    </source>
</evidence>
<accession>A0A2G9C839</accession>
<comment type="caution">
    <text evidence="4">The sequence shown here is derived from an EMBL/GenBank/DDBJ whole genome shotgun (WGS) entry which is preliminary data.</text>
</comment>
<feature type="domain" description="Ice-binding protein C-terminal" evidence="3">
    <location>
        <begin position="213"/>
        <end position="236"/>
    </location>
</feature>
<dbReference type="Proteomes" id="UP000231501">
    <property type="component" value="Unassembled WGS sequence"/>
</dbReference>